<keyword evidence="1" id="KW-0472">Membrane</keyword>
<organism evidence="3 4">
    <name type="scientific">Strix occidentalis caurina</name>
    <name type="common">northern spotted owl</name>
    <dbReference type="NCBI Taxonomy" id="311401"/>
    <lineage>
        <taxon>Eukaryota</taxon>
        <taxon>Metazoa</taxon>
        <taxon>Chordata</taxon>
        <taxon>Craniata</taxon>
        <taxon>Vertebrata</taxon>
        <taxon>Euteleostomi</taxon>
        <taxon>Archelosauria</taxon>
        <taxon>Archosauria</taxon>
        <taxon>Dinosauria</taxon>
        <taxon>Saurischia</taxon>
        <taxon>Theropoda</taxon>
        <taxon>Coelurosauria</taxon>
        <taxon>Aves</taxon>
        <taxon>Neognathae</taxon>
        <taxon>Neoaves</taxon>
        <taxon>Telluraves</taxon>
        <taxon>Strigiformes</taxon>
        <taxon>Strigidae</taxon>
        <taxon>Strix</taxon>
    </lineage>
</organism>
<keyword evidence="1" id="KW-1133">Transmembrane helix</keyword>
<dbReference type="Pfam" id="PF00429">
    <property type="entry name" value="TLV_coat"/>
    <property type="match status" value="1"/>
</dbReference>
<evidence type="ECO:0000313" key="4">
    <source>
        <dbReference type="Proteomes" id="UP000694551"/>
    </source>
</evidence>
<name>A0A8D0F0E4_STROC</name>
<accession>A0A8D0F0E4</accession>
<dbReference type="Proteomes" id="UP000694551">
    <property type="component" value="Unplaced"/>
</dbReference>
<dbReference type="InterPro" id="IPR018154">
    <property type="entry name" value="TLV/ENV_coat_polyprotein"/>
</dbReference>
<feature type="signal peptide" evidence="2">
    <location>
        <begin position="1"/>
        <end position="22"/>
    </location>
</feature>
<evidence type="ECO:0000256" key="1">
    <source>
        <dbReference type="SAM" id="Phobius"/>
    </source>
</evidence>
<dbReference type="Ensembl" id="ENSSOCT00000008654.1">
    <property type="protein sequence ID" value="ENSSOCP00000008440.1"/>
    <property type="gene ID" value="ENSSOCG00000006402.1"/>
</dbReference>
<keyword evidence="1" id="KW-0812">Transmembrane</keyword>
<feature type="transmembrane region" description="Helical" evidence="1">
    <location>
        <begin position="571"/>
        <end position="597"/>
    </location>
</feature>
<reference evidence="3" key="1">
    <citation type="submission" date="2025-08" db="UniProtKB">
        <authorList>
            <consortium name="Ensembl"/>
        </authorList>
    </citation>
    <scope>IDENTIFICATION</scope>
</reference>
<dbReference type="PANTHER" id="PTHR10424">
    <property type="entry name" value="VIRAL ENVELOPE PROTEIN"/>
    <property type="match status" value="1"/>
</dbReference>
<evidence type="ECO:0008006" key="5">
    <source>
        <dbReference type="Google" id="ProtNLM"/>
    </source>
</evidence>
<dbReference type="Gene3D" id="1.10.287.210">
    <property type="match status" value="2"/>
</dbReference>
<keyword evidence="4" id="KW-1185">Reference proteome</keyword>
<dbReference type="PANTHER" id="PTHR10424:SF68">
    <property type="entry name" value="ENDOGENOUS RETROVIRUS GROUP 3 MEMBER 1 ENV POLYPROTEIN"/>
    <property type="match status" value="1"/>
</dbReference>
<evidence type="ECO:0000256" key="2">
    <source>
        <dbReference type="SAM" id="SignalP"/>
    </source>
</evidence>
<proteinExistence type="predicted"/>
<reference evidence="3" key="2">
    <citation type="submission" date="2025-09" db="UniProtKB">
        <authorList>
            <consortium name="Ensembl"/>
        </authorList>
    </citation>
    <scope>IDENTIFICATION</scope>
</reference>
<protein>
    <recommendedName>
        <fullName evidence="5">Envelope glycoprotein</fullName>
    </recommendedName>
</protein>
<dbReference type="CDD" id="cd09850">
    <property type="entry name" value="Ebola-like_HR1-HR2"/>
    <property type="match status" value="1"/>
</dbReference>
<evidence type="ECO:0000313" key="3">
    <source>
        <dbReference type="Ensembl" id="ENSSOCP00000008440.1"/>
    </source>
</evidence>
<feature type="chain" id="PRO_5034914490" description="Envelope glycoprotein" evidence="2">
    <location>
        <begin position="23"/>
        <end position="632"/>
    </location>
</feature>
<sequence length="632" mass="72023">MILTGPLLIWVLMGTLWESVDALSDHCSECIAITMQGDIVSHTLIYHTHYKCKGQIMGDCVYNQTKYKLCKDPSNNKIMCYDPEILPTLYWIELKTEGWIKKGKEKGKYDGWKTLAVSNQVYNLSSSVSVIFDVSSGVYGGHLSSPTCGLYDCTLVNLTIIDLGSWKRRKRIDFGIKIWASGYDPGAKVRIIYHEKVRQTMQHRFLFNSFYHEIETGVKYEIPTVAKNLFVKLAESIAKTLRVTNCYVCGGTNQGEHWPWEALESNITDYRIWKVNSQDRRQQWILQTNIVGRSCFQHLAKEGEPVGNLICEGGYIWNKTRKDWDKWGNTMEINSQVANWTNGNNIPNGWPALEGHYWICGKLAFATLPKNWVGSCIVSTIRPSFFLLPIGRGERLGVPVYTESDEFQRHKRDLQIGNWKDNEWPPERIIAYYDPATRAEDGSWGYRTPIYMLNRIIRLQAVVETVVNKTGDALSLIAKQNTKMRTAIYQNRLALDYLLAQEALDYLLAQEGGVCGKFNLTNCCIQIDDEGKAIDELVRDMKKVAHVPVQTWNGFNIENLGSWMSFFNGDWITKVCIVLLGIFGGLLLTPCIIPCFIQLIRSVVQSMQPEIKNNRAPLMVFETKPTPISTAV</sequence>
<keyword evidence="2" id="KW-0732">Signal</keyword>
<dbReference type="SUPFAM" id="SSF58069">
    <property type="entry name" value="Virus ectodomain"/>
    <property type="match status" value="2"/>
</dbReference>
<dbReference type="AlphaFoldDB" id="A0A8D0F0E4"/>